<sequence length="161" mass="18585">MRKLLNCLLIFCVLLLASCDKLRVYDEYVHVGSQWHKDSIASFELKDIELQKPYNLFINVRNNNDYEFSNLYLVVKMEEPNGLTKVDTLQYLMANPDGTLMGDGFSDVKDNKLVYKLNYRFDKKGPYKVNIGQAVRKTGNIEGEEYLKGVTDIGFRIESIP</sequence>
<organism evidence="1 2">
    <name type="scientific">Flavobacterium aurantiibacter</name>
    <dbReference type="NCBI Taxonomy" id="2023067"/>
    <lineage>
        <taxon>Bacteria</taxon>
        <taxon>Pseudomonadati</taxon>
        <taxon>Bacteroidota</taxon>
        <taxon>Flavobacteriia</taxon>
        <taxon>Flavobacteriales</taxon>
        <taxon>Flavobacteriaceae</taxon>
        <taxon>Flavobacterium</taxon>
    </lineage>
</organism>
<name>A0A256A167_9FLAO</name>
<keyword evidence="1" id="KW-0449">Lipoprotein</keyword>
<dbReference type="PROSITE" id="PS51257">
    <property type="entry name" value="PROKAR_LIPOPROTEIN"/>
    <property type="match status" value="1"/>
</dbReference>
<dbReference type="RefSeq" id="WP_094485483.1">
    <property type="nucleotide sequence ID" value="NZ_NOXX01000158.1"/>
</dbReference>
<dbReference type="NCBIfam" id="TIGR03511">
    <property type="entry name" value="GldH_lipo"/>
    <property type="match status" value="1"/>
</dbReference>
<dbReference type="OrthoDB" id="982482at2"/>
<evidence type="ECO:0000313" key="1">
    <source>
        <dbReference type="EMBL" id="OYQ46800.1"/>
    </source>
</evidence>
<dbReference type="EMBL" id="NOXX01000158">
    <property type="protein sequence ID" value="OYQ46800.1"/>
    <property type="molecule type" value="Genomic_DNA"/>
</dbReference>
<dbReference type="Proteomes" id="UP000216035">
    <property type="component" value="Unassembled WGS sequence"/>
</dbReference>
<comment type="caution">
    <text evidence="1">The sequence shown here is derived from an EMBL/GenBank/DDBJ whole genome shotgun (WGS) entry which is preliminary data.</text>
</comment>
<accession>A0A256A167</accession>
<reference evidence="1 2" key="1">
    <citation type="submission" date="2017-07" db="EMBL/GenBank/DDBJ databases">
        <title>Flavobacterium cyanobacteriorum sp. nov., isolated from cyanobacterial aggregates in a eutrophic lake.</title>
        <authorList>
            <person name="Cai H."/>
        </authorList>
    </citation>
    <scope>NUCLEOTIDE SEQUENCE [LARGE SCALE GENOMIC DNA]</scope>
    <source>
        <strain evidence="1 2">TH167</strain>
    </source>
</reference>
<dbReference type="Pfam" id="PF14109">
    <property type="entry name" value="GldH_lipo"/>
    <property type="match status" value="1"/>
</dbReference>
<dbReference type="AlphaFoldDB" id="A0A256A167"/>
<keyword evidence="2" id="KW-1185">Reference proteome</keyword>
<gene>
    <name evidence="1" type="ORF">CHX27_04040</name>
</gene>
<proteinExistence type="predicted"/>
<protein>
    <submittedName>
        <fullName evidence="1">Gliding motility lipoprotein GldH</fullName>
    </submittedName>
</protein>
<dbReference type="InterPro" id="IPR020018">
    <property type="entry name" value="Motility-assoc_lipoprot_GldH"/>
</dbReference>
<evidence type="ECO:0000313" key="2">
    <source>
        <dbReference type="Proteomes" id="UP000216035"/>
    </source>
</evidence>